<reference evidence="3" key="1">
    <citation type="submission" date="2017-02" db="UniProtKB">
        <authorList>
            <consortium name="WormBaseParasite"/>
        </authorList>
    </citation>
    <scope>IDENTIFICATION</scope>
</reference>
<accession>A0A0N5CBH0</accession>
<evidence type="ECO:0000313" key="2">
    <source>
        <dbReference type="Proteomes" id="UP000046392"/>
    </source>
</evidence>
<name>A0A0N5CBH0_STREA</name>
<organism evidence="2 3">
    <name type="scientific">Strongyloides papillosus</name>
    <name type="common">Intestinal threadworm</name>
    <dbReference type="NCBI Taxonomy" id="174720"/>
    <lineage>
        <taxon>Eukaryota</taxon>
        <taxon>Metazoa</taxon>
        <taxon>Ecdysozoa</taxon>
        <taxon>Nematoda</taxon>
        <taxon>Chromadorea</taxon>
        <taxon>Rhabditida</taxon>
        <taxon>Tylenchina</taxon>
        <taxon>Panagrolaimomorpha</taxon>
        <taxon>Strongyloidoidea</taxon>
        <taxon>Strongyloididae</taxon>
        <taxon>Strongyloides</taxon>
    </lineage>
</organism>
<feature type="transmembrane region" description="Helical" evidence="1">
    <location>
        <begin position="219"/>
        <end position="238"/>
    </location>
</feature>
<keyword evidence="1" id="KW-1133">Transmembrane helix</keyword>
<evidence type="ECO:0000313" key="3">
    <source>
        <dbReference type="WBParaSite" id="SPAL_0001523600.1"/>
    </source>
</evidence>
<keyword evidence="1" id="KW-0812">Transmembrane</keyword>
<dbReference type="WBParaSite" id="SPAL_0001523600.1">
    <property type="protein sequence ID" value="SPAL_0001523600.1"/>
    <property type="gene ID" value="SPAL_0001523600"/>
</dbReference>
<sequence length="239" mass="27902">MFYVNVDTFAAICFTSSISFFENSLDNVENTHSWEIFCPDFDIIDREQIKLNGDFKCYFDTFKFNPFITECEDENGLLYSCYYKDCKDEYDELNDKRCQTLVLECSEKSENNVKSQKSIYSYNVLSFGNKTVRKNNIKFGDFTVNSETEVLNFNSEEGNKPPVSLASKKYSHDNTSMEKENVSMLKVFDSFINYIINGNEEIENIIKLKKCIYSPLCQIVFASIIYIILFIFCININIR</sequence>
<dbReference type="AlphaFoldDB" id="A0A0N5CBH0"/>
<protein>
    <submittedName>
        <fullName evidence="3">Fam-e protein</fullName>
    </submittedName>
</protein>
<proteinExistence type="predicted"/>
<keyword evidence="2" id="KW-1185">Reference proteome</keyword>
<dbReference type="Proteomes" id="UP000046392">
    <property type="component" value="Unplaced"/>
</dbReference>
<keyword evidence="1" id="KW-0472">Membrane</keyword>
<evidence type="ECO:0000256" key="1">
    <source>
        <dbReference type="SAM" id="Phobius"/>
    </source>
</evidence>